<feature type="repeat" description="PPR" evidence="3">
    <location>
        <begin position="297"/>
        <end position="331"/>
    </location>
</feature>
<feature type="repeat" description="PPR" evidence="3">
    <location>
        <begin position="577"/>
        <end position="611"/>
    </location>
</feature>
<feature type="repeat" description="PPR" evidence="3">
    <location>
        <begin position="647"/>
        <end position="681"/>
    </location>
</feature>
<dbReference type="AlphaFoldDB" id="A0ABD1RJ80"/>
<feature type="repeat" description="PPR" evidence="3">
    <location>
        <begin position="751"/>
        <end position="785"/>
    </location>
</feature>
<dbReference type="InterPro" id="IPR011990">
    <property type="entry name" value="TPR-like_helical_dom_sf"/>
</dbReference>
<feature type="repeat" description="PPR" evidence="3">
    <location>
        <begin position="262"/>
        <end position="296"/>
    </location>
</feature>
<dbReference type="EMBL" id="JBFOLJ010000012">
    <property type="protein sequence ID" value="KAL2488221.1"/>
    <property type="molecule type" value="Genomic_DNA"/>
</dbReference>
<dbReference type="InterPro" id="IPR002885">
    <property type="entry name" value="PPR_rpt"/>
</dbReference>
<feature type="repeat" description="PPR" evidence="3">
    <location>
        <begin position="226"/>
        <end position="256"/>
    </location>
</feature>
<comment type="caution">
    <text evidence="4">The sequence shown here is derived from an EMBL/GenBank/DDBJ whole genome shotgun (WGS) entry which is preliminary data.</text>
</comment>
<proteinExistence type="inferred from homology"/>
<feature type="repeat" description="PPR" evidence="3">
    <location>
        <begin position="472"/>
        <end position="506"/>
    </location>
</feature>
<feature type="repeat" description="PPR" evidence="3">
    <location>
        <begin position="367"/>
        <end position="401"/>
    </location>
</feature>
<evidence type="ECO:0000256" key="3">
    <source>
        <dbReference type="PROSITE-ProRule" id="PRU00708"/>
    </source>
</evidence>
<accession>A0ABD1RJ80</accession>
<dbReference type="Proteomes" id="UP001604277">
    <property type="component" value="Unassembled WGS sequence"/>
</dbReference>
<name>A0ABD1RJ80_9LAMI</name>
<dbReference type="FunFam" id="1.25.40.10:FF:000558">
    <property type="entry name" value="Pentatricopeptide repeat-containing protein At5g39710"/>
    <property type="match status" value="1"/>
</dbReference>
<feature type="repeat" description="PPR" evidence="3">
    <location>
        <begin position="332"/>
        <end position="366"/>
    </location>
</feature>
<dbReference type="Gene3D" id="1.25.40.10">
    <property type="entry name" value="Tetratricopeptide repeat domain"/>
    <property type="match status" value="6"/>
</dbReference>
<keyword evidence="2" id="KW-0677">Repeat</keyword>
<organism evidence="4 5">
    <name type="scientific">Forsythia ovata</name>
    <dbReference type="NCBI Taxonomy" id="205694"/>
    <lineage>
        <taxon>Eukaryota</taxon>
        <taxon>Viridiplantae</taxon>
        <taxon>Streptophyta</taxon>
        <taxon>Embryophyta</taxon>
        <taxon>Tracheophyta</taxon>
        <taxon>Spermatophyta</taxon>
        <taxon>Magnoliopsida</taxon>
        <taxon>eudicotyledons</taxon>
        <taxon>Gunneridae</taxon>
        <taxon>Pentapetalae</taxon>
        <taxon>asterids</taxon>
        <taxon>lamiids</taxon>
        <taxon>Lamiales</taxon>
        <taxon>Oleaceae</taxon>
        <taxon>Forsythieae</taxon>
        <taxon>Forsythia</taxon>
    </lineage>
</organism>
<keyword evidence="5" id="KW-1185">Reference proteome</keyword>
<dbReference type="SUPFAM" id="SSF81901">
    <property type="entry name" value="HCP-like"/>
    <property type="match status" value="1"/>
</dbReference>
<protein>
    <submittedName>
        <fullName evidence="4">Pentatricopeptide repeat-containing protein</fullName>
    </submittedName>
</protein>
<gene>
    <name evidence="4" type="ORF">Fot_41513</name>
</gene>
<feature type="repeat" description="PPR" evidence="3">
    <location>
        <begin position="402"/>
        <end position="436"/>
    </location>
</feature>
<feature type="repeat" description="PPR" evidence="3">
    <location>
        <begin position="612"/>
        <end position="646"/>
    </location>
</feature>
<dbReference type="PANTHER" id="PTHR47936:SF1">
    <property type="entry name" value="PENTATRICOPEPTIDE REPEAT-CONTAINING PROTEIN GUN1, CHLOROPLASTIC"/>
    <property type="match status" value="1"/>
</dbReference>
<evidence type="ECO:0000313" key="5">
    <source>
        <dbReference type="Proteomes" id="UP001604277"/>
    </source>
</evidence>
<evidence type="ECO:0000256" key="1">
    <source>
        <dbReference type="ARBA" id="ARBA00007626"/>
    </source>
</evidence>
<feature type="repeat" description="PPR" evidence="3">
    <location>
        <begin position="156"/>
        <end position="190"/>
    </location>
</feature>
<reference evidence="5" key="1">
    <citation type="submission" date="2024-07" db="EMBL/GenBank/DDBJ databases">
        <title>Two chromosome-level genome assemblies of Korean endemic species Abeliophyllum distichum and Forsythia ovata (Oleaceae).</title>
        <authorList>
            <person name="Jang H."/>
        </authorList>
    </citation>
    <scope>NUCLEOTIDE SEQUENCE [LARGE SCALE GENOMIC DNA]</scope>
</reference>
<sequence length="894" mass="100037">MLLRTFKFQALPLKPHFRSHQSLSLVSSIPIDDAPNDTVYHVSSLIKKPGWEKNNQLKLLVSHMNPLVASKIIALHSNDIPLSLKFFKWVCMQSTYCYDIDSRIYLLDLLVSGNLYGTVHKVIVLLIKEYCNSETDILELMGALEDLRKRTGYRINYPCYSTLLTCLANLKMGLMAFLVYKRMVEDGFVPGDIDWRTIINALSKIGYVQAVEMFVSRILKVGFALDVHVYTSLVLVNCRAGDLNEAFRVFDLMSAKDGCGVNSVTYSILVHGLCEVGRLDEACKLKEEMSKKGCPPSTRTYTVLIKATCDVGMINKAFGLFDKMVRRGCKPNVHTYTVLIDGLCRLGNIEEANGMFRKMLKEGLLPGTVTYNALINGYCKEGKVVSAFELLSVMERRNCKPNIRTYNELIEGLCKVGRPYKAMALLRKVINSGLLPTEVTFNIIVDGFSRAGHVNVAFKILHSMNSIGVKPDEFTYTVLIDALCKIGNLEQANAFLGVMVKKGLTPDEVTLTAFIHGYCKIGSARYALVLFEGLIKDWYLTGPHIFNLFLDVLSKEVKIVEENAIFGKMLKYGLVPSIVTYTILVDGLCRAGDTNSSMKMLELMKQNGCPPNVYTYTVVINGLCHSGKVEEAETLLVEMSQVGVSPNDITYVSLVKSHVKAGRLNSAFEIVSTMFQNGCQPNTEIYFALLVGMVEMTADTGPRFSVADLNTESSVIGEKGVDCSSNFVFREIDFNHAVQLQDRIRKCGGRTIDVYNFLISGLCRVGRILEADNLIQEMVKHGLTPSSHICSSIIEHFCKDHNFDQCLEWIKRLLDYGCIPSFASYSAVIVGLHNEGEFQNAQWLICNLLRTAGIEDQTSVLPYIEFLLEGDEPCKCFELLSLIEWMDQNERPII</sequence>
<comment type="similarity">
    <text evidence="1">Belongs to the PPR family. P subfamily.</text>
</comment>
<feature type="repeat" description="PPR" evidence="3">
    <location>
        <begin position="437"/>
        <end position="471"/>
    </location>
</feature>
<dbReference type="NCBIfam" id="TIGR00756">
    <property type="entry name" value="PPR"/>
    <property type="match status" value="14"/>
</dbReference>
<dbReference type="Pfam" id="PF12854">
    <property type="entry name" value="PPR_1"/>
    <property type="match status" value="3"/>
</dbReference>
<dbReference type="Pfam" id="PF13041">
    <property type="entry name" value="PPR_2"/>
    <property type="match status" value="5"/>
</dbReference>
<feature type="repeat" description="PPR" evidence="3">
    <location>
        <begin position="786"/>
        <end position="820"/>
    </location>
</feature>
<dbReference type="Pfam" id="PF13812">
    <property type="entry name" value="PPR_3"/>
    <property type="match status" value="1"/>
</dbReference>
<dbReference type="Pfam" id="PF01535">
    <property type="entry name" value="PPR"/>
    <property type="match status" value="1"/>
</dbReference>
<evidence type="ECO:0000313" key="4">
    <source>
        <dbReference type="EMBL" id="KAL2488221.1"/>
    </source>
</evidence>
<dbReference type="PROSITE" id="PS51375">
    <property type="entry name" value="PPR"/>
    <property type="match status" value="14"/>
</dbReference>
<evidence type="ECO:0000256" key="2">
    <source>
        <dbReference type="ARBA" id="ARBA00022737"/>
    </source>
</evidence>
<dbReference type="PANTHER" id="PTHR47936">
    <property type="entry name" value="PPR_LONG DOMAIN-CONTAINING PROTEIN"/>
    <property type="match status" value="1"/>
</dbReference>